<evidence type="ECO:0000313" key="3">
    <source>
        <dbReference type="Proteomes" id="UP000184334"/>
    </source>
</evidence>
<reference evidence="2" key="1">
    <citation type="submission" date="2016-11" db="EMBL/GenBank/DDBJ databases">
        <authorList>
            <person name="Varghese N."/>
            <person name="Submissions S."/>
        </authorList>
    </citation>
    <scope>NUCLEOTIDE SEQUENCE [LARGE SCALE GENOMIC DNA]</scope>
    <source>
        <strain evidence="2">DSM 16785</strain>
    </source>
</reference>
<proteinExistence type="predicted"/>
<gene>
    <name evidence="2" type="ORF">SAMN02745164_00488</name>
</gene>
<dbReference type="STRING" id="1122195.SAMN02745164_00488"/>
<keyword evidence="3" id="KW-1185">Reference proteome</keyword>
<protein>
    <submittedName>
        <fullName evidence="2">Uncharacterized protein</fullName>
    </submittedName>
</protein>
<name>A0A1M4TSA7_MARH1</name>
<organism evidence="2 3">
    <name type="scientific">Marinitoga hydrogenitolerans (strain DSM 16785 / JCM 12826 / AT1271)</name>
    <dbReference type="NCBI Taxonomy" id="1122195"/>
    <lineage>
        <taxon>Bacteria</taxon>
        <taxon>Thermotogati</taxon>
        <taxon>Thermotogota</taxon>
        <taxon>Thermotogae</taxon>
        <taxon>Petrotogales</taxon>
        <taxon>Petrotogaceae</taxon>
        <taxon>Marinitoga</taxon>
    </lineage>
</organism>
<comment type="caution">
    <text evidence="2">The sequence shown here is derived from an EMBL/GenBank/DDBJ whole genome shotgun (WGS) entry which is preliminary data.</text>
</comment>
<feature type="compositionally biased region" description="Polar residues" evidence="1">
    <location>
        <begin position="32"/>
        <end position="53"/>
    </location>
</feature>
<dbReference type="RefSeq" id="WP_156166116.1">
    <property type="nucleotide sequence ID" value="NZ_FQUI01000005.1"/>
</dbReference>
<dbReference type="Proteomes" id="UP000184334">
    <property type="component" value="Unassembled WGS sequence"/>
</dbReference>
<accession>A0A1M4TSA7</accession>
<evidence type="ECO:0000256" key="1">
    <source>
        <dbReference type="SAM" id="MobiDB-lite"/>
    </source>
</evidence>
<sequence length="53" mass="6215">METSKEKNKEKFMRLAKIFLILDEEDEKNGKITPTRSVSLQKQENKRVSNSNC</sequence>
<dbReference type="AlphaFoldDB" id="A0A1M4TSA7"/>
<dbReference type="OrthoDB" id="9872930at2"/>
<dbReference type="EMBL" id="FQUI01000005">
    <property type="protein sequence ID" value="SHE47187.1"/>
    <property type="molecule type" value="Genomic_DNA"/>
</dbReference>
<feature type="region of interest" description="Disordered" evidence="1">
    <location>
        <begin position="30"/>
        <end position="53"/>
    </location>
</feature>
<evidence type="ECO:0000313" key="2">
    <source>
        <dbReference type="EMBL" id="SHE47187.1"/>
    </source>
</evidence>